<protein>
    <submittedName>
        <fullName evidence="1">DUF2461 domain-containing protein</fullName>
    </submittedName>
</protein>
<name>A0A974WJB8_9BACT</name>
<dbReference type="PIRSF" id="PIRSF028451">
    <property type="entry name" value="UCP028451"/>
    <property type="match status" value="1"/>
</dbReference>
<dbReference type="InterPro" id="IPR015996">
    <property type="entry name" value="UCP028451"/>
</dbReference>
<dbReference type="Pfam" id="PF09365">
    <property type="entry name" value="DUF2461"/>
    <property type="match status" value="1"/>
</dbReference>
<proteinExistence type="predicted"/>
<dbReference type="InterPro" id="IPR012808">
    <property type="entry name" value="CHP02453"/>
</dbReference>
<keyword evidence="2" id="KW-1185">Reference proteome</keyword>
<gene>
    <name evidence="1" type="ORF">JR347_07120</name>
</gene>
<reference evidence="1" key="1">
    <citation type="submission" date="2021-02" db="EMBL/GenBank/DDBJ databases">
        <title>Fulvivirga sp. S481 isolated from sea water.</title>
        <authorList>
            <person name="Bae S.S."/>
            <person name="Baek K."/>
        </authorList>
    </citation>
    <scope>NUCLEOTIDE SEQUENCE</scope>
    <source>
        <strain evidence="1">S481</strain>
    </source>
</reference>
<sequence length="226" mass="26175">MSLSKETFTFLNDLSQNNNREWFNANKDRYVSAHEKAISFADELIEQMKKHDDIETPNGKKSLFRIYRDVRFSKDKSPYKNHFSGNLKRATKWLRGGYYFHLEPGNVLIAGGFFDPNKDDLLRIRQEIAADAGPLRDILNNAAFKKAFGTLQGDQLKTAPKGFDKDHPDIDLINYKNYYVVSKFSDTEALKPDFAQKVSERFQILRPYLNYFSEVLTTDENGLPIE</sequence>
<dbReference type="PANTHER" id="PTHR36452:SF1">
    <property type="entry name" value="DUF2461 DOMAIN-CONTAINING PROTEIN"/>
    <property type="match status" value="1"/>
</dbReference>
<dbReference type="PANTHER" id="PTHR36452">
    <property type="entry name" value="CHROMOSOME 12, WHOLE GENOME SHOTGUN SEQUENCE"/>
    <property type="match status" value="1"/>
</dbReference>
<evidence type="ECO:0000313" key="1">
    <source>
        <dbReference type="EMBL" id="QSE98843.1"/>
    </source>
</evidence>
<organism evidence="1 2">
    <name type="scientific">Fulvivirga lutea</name>
    <dbReference type="NCBI Taxonomy" id="2810512"/>
    <lineage>
        <taxon>Bacteria</taxon>
        <taxon>Pseudomonadati</taxon>
        <taxon>Bacteroidota</taxon>
        <taxon>Cytophagia</taxon>
        <taxon>Cytophagales</taxon>
        <taxon>Fulvivirgaceae</taxon>
        <taxon>Fulvivirga</taxon>
    </lineage>
</organism>
<accession>A0A974WJB8</accession>
<dbReference type="KEGG" id="fuv:JR347_07120"/>
<dbReference type="Proteomes" id="UP000662783">
    <property type="component" value="Chromosome"/>
</dbReference>
<dbReference type="EMBL" id="CP070608">
    <property type="protein sequence ID" value="QSE98843.1"/>
    <property type="molecule type" value="Genomic_DNA"/>
</dbReference>
<dbReference type="NCBIfam" id="TIGR02453">
    <property type="entry name" value="TIGR02453 family protein"/>
    <property type="match status" value="1"/>
</dbReference>
<dbReference type="AlphaFoldDB" id="A0A974WJB8"/>
<evidence type="ECO:0000313" key="2">
    <source>
        <dbReference type="Proteomes" id="UP000662783"/>
    </source>
</evidence>
<dbReference type="RefSeq" id="WP_205723357.1">
    <property type="nucleotide sequence ID" value="NZ_CP070608.1"/>
</dbReference>